<gene>
    <name evidence="1" type="ORF">XENORESO_011322</name>
</gene>
<organism evidence="1 2">
    <name type="scientific">Xenotaenia resolanae</name>
    <dbReference type="NCBI Taxonomy" id="208358"/>
    <lineage>
        <taxon>Eukaryota</taxon>
        <taxon>Metazoa</taxon>
        <taxon>Chordata</taxon>
        <taxon>Craniata</taxon>
        <taxon>Vertebrata</taxon>
        <taxon>Euteleostomi</taxon>
        <taxon>Actinopterygii</taxon>
        <taxon>Neopterygii</taxon>
        <taxon>Teleostei</taxon>
        <taxon>Neoteleostei</taxon>
        <taxon>Acanthomorphata</taxon>
        <taxon>Ovalentaria</taxon>
        <taxon>Atherinomorphae</taxon>
        <taxon>Cyprinodontiformes</taxon>
        <taxon>Goodeidae</taxon>
        <taxon>Xenotaenia</taxon>
    </lineage>
</organism>
<sequence length="125" mass="14599">MSFHFQLPPASHHSIKRRLVERFKKSLFQVGSDPYNIKVELSKLVQASSELMELKSTSLDWRHMVQHFRGEHLTAETTDDENLSDGVTYQQMQAIIEELLEENSYYEATNSRAKDKRNNQAGNWE</sequence>
<protein>
    <submittedName>
        <fullName evidence="1">Uncharacterized protein</fullName>
    </submittedName>
</protein>
<proteinExistence type="predicted"/>
<keyword evidence="2" id="KW-1185">Reference proteome</keyword>
<accession>A0ABV0VT48</accession>
<reference evidence="1 2" key="1">
    <citation type="submission" date="2021-06" db="EMBL/GenBank/DDBJ databases">
        <authorList>
            <person name="Palmer J.M."/>
        </authorList>
    </citation>
    <scope>NUCLEOTIDE SEQUENCE [LARGE SCALE GENOMIC DNA]</scope>
    <source>
        <strain evidence="1 2">XR_2019</strain>
        <tissue evidence="1">Muscle</tissue>
    </source>
</reference>
<name>A0ABV0VT48_9TELE</name>
<evidence type="ECO:0000313" key="2">
    <source>
        <dbReference type="Proteomes" id="UP001444071"/>
    </source>
</evidence>
<dbReference type="Proteomes" id="UP001444071">
    <property type="component" value="Unassembled WGS sequence"/>
</dbReference>
<dbReference type="EMBL" id="JAHRIM010010362">
    <property type="protein sequence ID" value="MEQ2260274.1"/>
    <property type="molecule type" value="Genomic_DNA"/>
</dbReference>
<evidence type="ECO:0000313" key="1">
    <source>
        <dbReference type="EMBL" id="MEQ2260274.1"/>
    </source>
</evidence>
<comment type="caution">
    <text evidence="1">The sequence shown here is derived from an EMBL/GenBank/DDBJ whole genome shotgun (WGS) entry which is preliminary data.</text>
</comment>